<sequence>MTIPFETQGSTRPIGYWIRSADRCLTKAIEAIQSDLGLERADWQVLNTIAESAAGMPFGRLRETFDPMLEARELHKVLISLADRRLLRSEEDFWRLTDKGRDVHRSAMERQTALRRKAMQGISEADYSLVVNVLARLVSNCQRPEDT</sequence>
<evidence type="ECO:0000313" key="1">
    <source>
        <dbReference type="EMBL" id="CTQ42934.1"/>
    </source>
</evidence>
<dbReference type="Proteomes" id="UP000048926">
    <property type="component" value="Unassembled WGS sequence"/>
</dbReference>
<proteinExistence type="predicted"/>
<dbReference type="AlphaFoldDB" id="A0A0M6XYK8"/>
<gene>
    <name evidence="1" type="ORF">LAL4801_01371</name>
</gene>
<name>A0A0M6XYK8_9HYPH</name>
<evidence type="ECO:0008006" key="3">
    <source>
        <dbReference type="Google" id="ProtNLM"/>
    </source>
</evidence>
<protein>
    <recommendedName>
        <fullName evidence="3">MarR family transcriptional regulator</fullName>
    </recommendedName>
</protein>
<dbReference type="STRING" id="187304.B0E33_23350"/>
<organism evidence="1 2">
    <name type="scientific">Roseibium aggregatum</name>
    <dbReference type="NCBI Taxonomy" id="187304"/>
    <lineage>
        <taxon>Bacteria</taxon>
        <taxon>Pseudomonadati</taxon>
        <taxon>Pseudomonadota</taxon>
        <taxon>Alphaproteobacteria</taxon>
        <taxon>Hyphomicrobiales</taxon>
        <taxon>Stappiaceae</taxon>
        <taxon>Roseibium</taxon>
    </lineage>
</organism>
<dbReference type="RefSeq" id="WP_055655007.1">
    <property type="nucleotide sequence ID" value="NZ_CXST01000001.1"/>
</dbReference>
<dbReference type="Gene3D" id="1.10.10.10">
    <property type="entry name" value="Winged helix-like DNA-binding domain superfamily/Winged helix DNA-binding domain"/>
    <property type="match status" value="1"/>
</dbReference>
<dbReference type="OrthoDB" id="5511415at2"/>
<dbReference type="InterPro" id="IPR036388">
    <property type="entry name" value="WH-like_DNA-bd_sf"/>
</dbReference>
<dbReference type="InterPro" id="IPR036390">
    <property type="entry name" value="WH_DNA-bd_sf"/>
</dbReference>
<dbReference type="SUPFAM" id="SSF46785">
    <property type="entry name" value="Winged helix' DNA-binding domain"/>
    <property type="match status" value="1"/>
</dbReference>
<accession>A0A0M6XYK8</accession>
<keyword evidence="2" id="KW-1185">Reference proteome</keyword>
<evidence type="ECO:0000313" key="2">
    <source>
        <dbReference type="Proteomes" id="UP000048926"/>
    </source>
</evidence>
<reference evidence="2" key="1">
    <citation type="submission" date="2015-07" db="EMBL/GenBank/DDBJ databases">
        <authorList>
            <person name="Rodrigo-Torres Lidia"/>
            <person name="Arahal R.David."/>
        </authorList>
    </citation>
    <scope>NUCLEOTIDE SEQUENCE [LARGE SCALE GENOMIC DNA]</scope>
    <source>
        <strain evidence="2">CECT 4801</strain>
    </source>
</reference>
<dbReference type="EMBL" id="CXST01000001">
    <property type="protein sequence ID" value="CTQ42934.1"/>
    <property type="molecule type" value="Genomic_DNA"/>
</dbReference>